<organism evidence="7 8">
    <name type="scientific">Sphingomonas gellani</name>
    <dbReference type="NCBI Taxonomy" id="1166340"/>
    <lineage>
        <taxon>Bacteria</taxon>
        <taxon>Pseudomonadati</taxon>
        <taxon>Pseudomonadota</taxon>
        <taxon>Alphaproteobacteria</taxon>
        <taxon>Sphingomonadales</taxon>
        <taxon>Sphingomonadaceae</taxon>
        <taxon>Sphingomonas</taxon>
    </lineage>
</organism>
<gene>
    <name evidence="7" type="ORF">SAMN05192583_3121</name>
</gene>
<comment type="subcellular location">
    <subcellularLocation>
        <location evidence="1">Cell membrane</location>
        <topology evidence="1">Multi-pass membrane protein</topology>
    </subcellularLocation>
</comment>
<reference evidence="8" key="1">
    <citation type="submission" date="2016-10" db="EMBL/GenBank/DDBJ databases">
        <authorList>
            <person name="Varghese N."/>
            <person name="Submissions S."/>
        </authorList>
    </citation>
    <scope>NUCLEOTIDE SEQUENCE [LARGE SCALE GENOMIC DNA]</scope>
    <source>
        <strain evidence="8">S6-262</strain>
    </source>
</reference>
<feature type="transmembrane region" description="Helical" evidence="6">
    <location>
        <begin position="285"/>
        <end position="304"/>
    </location>
</feature>
<dbReference type="RefSeq" id="WP_170842002.1">
    <property type="nucleotide sequence ID" value="NZ_FOCF01000009.1"/>
</dbReference>
<evidence type="ECO:0000256" key="5">
    <source>
        <dbReference type="ARBA" id="ARBA00023136"/>
    </source>
</evidence>
<feature type="transmembrane region" description="Helical" evidence="6">
    <location>
        <begin position="316"/>
        <end position="336"/>
    </location>
</feature>
<evidence type="ECO:0000256" key="2">
    <source>
        <dbReference type="ARBA" id="ARBA00022475"/>
    </source>
</evidence>
<keyword evidence="2" id="KW-1003">Cell membrane</keyword>
<dbReference type="PANTHER" id="PTHR30250:SF11">
    <property type="entry name" value="O-ANTIGEN TRANSPORTER-RELATED"/>
    <property type="match status" value="1"/>
</dbReference>
<dbReference type="STRING" id="1166340.SAMN05192583_3121"/>
<dbReference type="PANTHER" id="PTHR30250">
    <property type="entry name" value="PST FAMILY PREDICTED COLANIC ACID TRANSPORTER"/>
    <property type="match status" value="1"/>
</dbReference>
<dbReference type="EMBL" id="FOCF01000009">
    <property type="protein sequence ID" value="SEN60206.1"/>
    <property type="molecule type" value="Genomic_DNA"/>
</dbReference>
<keyword evidence="5 6" id="KW-0472">Membrane</keyword>
<feature type="transmembrane region" description="Helical" evidence="6">
    <location>
        <begin position="348"/>
        <end position="368"/>
    </location>
</feature>
<feature type="transmembrane region" description="Helical" evidence="6">
    <location>
        <begin position="76"/>
        <end position="96"/>
    </location>
</feature>
<dbReference type="GO" id="GO:0005886">
    <property type="term" value="C:plasma membrane"/>
    <property type="evidence" value="ECO:0007669"/>
    <property type="project" value="UniProtKB-SubCell"/>
</dbReference>
<keyword evidence="8" id="KW-1185">Reference proteome</keyword>
<dbReference type="InterPro" id="IPR050833">
    <property type="entry name" value="Poly_Biosynth_Transport"/>
</dbReference>
<sequence>MRDLIGVATSRVSVKLAQFLSSLITARLLGPGGRGLVSALTVPSQLAISVSEMGVRQSTAFHLGRGIIPLQRLQPTLFAMVPIASAIAVLLSLAYFEFAHVAEGDWTLRALAVVTIPLSLSASYASGVFLGRQRIAEFRKTSWRPAAISLVLVVLLGWAAGWGVYGVMLATAGGALAASAYALYLLGKEQPLRIGFDRAVAAQLQRKGISYAASLVVLMLNYRIMILLLTRLSTLADVGLYAQAIAIAELIWEVPTMLGSLVLSRGVNAKDETLFSRKVLLLARLAFMAALGLSVCLGFAAKYLFPILYGHRFEQSADICILLLPGIVAFIVFKVLNIDLAGRGKPWTAMVVMVPVLVLNIVLGWMLIVRYGAMGAAAASSACYLIATLGYIVLYNRVTGLSMREILLPQPGDLATIRRALPFGR</sequence>
<dbReference type="Proteomes" id="UP000199206">
    <property type="component" value="Unassembled WGS sequence"/>
</dbReference>
<keyword evidence="3 6" id="KW-0812">Transmembrane</keyword>
<protein>
    <submittedName>
        <fullName evidence="7">Membrane protein involved in the export of O-antigen and teichoic acid</fullName>
    </submittedName>
</protein>
<dbReference type="Pfam" id="PF13440">
    <property type="entry name" value="Polysacc_synt_3"/>
    <property type="match status" value="1"/>
</dbReference>
<feature type="transmembrane region" description="Helical" evidence="6">
    <location>
        <begin position="208"/>
        <end position="229"/>
    </location>
</feature>
<evidence type="ECO:0000256" key="1">
    <source>
        <dbReference type="ARBA" id="ARBA00004651"/>
    </source>
</evidence>
<proteinExistence type="predicted"/>
<feature type="transmembrane region" description="Helical" evidence="6">
    <location>
        <begin position="143"/>
        <end position="161"/>
    </location>
</feature>
<dbReference type="AlphaFoldDB" id="A0A1H8HWD9"/>
<evidence type="ECO:0000256" key="4">
    <source>
        <dbReference type="ARBA" id="ARBA00022989"/>
    </source>
</evidence>
<evidence type="ECO:0000313" key="7">
    <source>
        <dbReference type="EMBL" id="SEN60206.1"/>
    </source>
</evidence>
<evidence type="ECO:0000256" key="3">
    <source>
        <dbReference type="ARBA" id="ARBA00022692"/>
    </source>
</evidence>
<feature type="transmembrane region" description="Helical" evidence="6">
    <location>
        <begin position="374"/>
        <end position="394"/>
    </location>
</feature>
<evidence type="ECO:0000313" key="8">
    <source>
        <dbReference type="Proteomes" id="UP000199206"/>
    </source>
</evidence>
<keyword evidence="4 6" id="KW-1133">Transmembrane helix</keyword>
<evidence type="ECO:0000256" key="6">
    <source>
        <dbReference type="SAM" id="Phobius"/>
    </source>
</evidence>
<feature type="transmembrane region" description="Helical" evidence="6">
    <location>
        <begin position="108"/>
        <end position="131"/>
    </location>
</feature>
<feature type="transmembrane region" description="Helical" evidence="6">
    <location>
        <begin position="167"/>
        <end position="187"/>
    </location>
</feature>
<name>A0A1H8HWD9_9SPHN</name>
<feature type="transmembrane region" description="Helical" evidence="6">
    <location>
        <begin position="241"/>
        <end position="264"/>
    </location>
</feature>
<accession>A0A1H8HWD9</accession>